<gene>
    <name evidence="10" type="ORF">C7378_2190</name>
</gene>
<keyword evidence="5 8" id="KW-0812">Transmembrane</keyword>
<evidence type="ECO:0000256" key="8">
    <source>
        <dbReference type="SAM" id="Phobius"/>
    </source>
</evidence>
<evidence type="ECO:0000256" key="3">
    <source>
        <dbReference type="ARBA" id="ARBA00022676"/>
    </source>
</evidence>
<feature type="transmembrane region" description="Helical" evidence="8">
    <location>
        <begin position="376"/>
        <end position="396"/>
    </location>
</feature>
<dbReference type="PANTHER" id="PTHR33908">
    <property type="entry name" value="MANNOSYLTRANSFERASE YKCB-RELATED"/>
    <property type="match status" value="1"/>
</dbReference>
<keyword evidence="6 8" id="KW-1133">Transmembrane helix</keyword>
<keyword evidence="7 8" id="KW-0472">Membrane</keyword>
<dbReference type="OrthoDB" id="109915at2"/>
<dbReference type="InterPro" id="IPR038731">
    <property type="entry name" value="RgtA/B/C-like"/>
</dbReference>
<evidence type="ECO:0000313" key="10">
    <source>
        <dbReference type="EMBL" id="TCK72605.1"/>
    </source>
</evidence>
<dbReference type="Proteomes" id="UP000295210">
    <property type="component" value="Unassembled WGS sequence"/>
</dbReference>
<dbReference type="GO" id="GO:0005886">
    <property type="term" value="C:plasma membrane"/>
    <property type="evidence" value="ECO:0007669"/>
    <property type="project" value="UniProtKB-SubCell"/>
</dbReference>
<comment type="subcellular location">
    <subcellularLocation>
        <location evidence="1">Cell membrane</location>
        <topology evidence="1">Multi-pass membrane protein</topology>
    </subcellularLocation>
</comment>
<dbReference type="GO" id="GO:0009103">
    <property type="term" value="P:lipopolysaccharide biosynthetic process"/>
    <property type="evidence" value="ECO:0007669"/>
    <property type="project" value="UniProtKB-ARBA"/>
</dbReference>
<evidence type="ECO:0000256" key="7">
    <source>
        <dbReference type="ARBA" id="ARBA00023136"/>
    </source>
</evidence>
<feature type="transmembrane region" description="Helical" evidence="8">
    <location>
        <begin position="119"/>
        <end position="137"/>
    </location>
</feature>
<evidence type="ECO:0000259" key="9">
    <source>
        <dbReference type="Pfam" id="PF13231"/>
    </source>
</evidence>
<keyword evidence="2" id="KW-1003">Cell membrane</keyword>
<dbReference type="PANTHER" id="PTHR33908:SF11">
    <property type="entry name" value="MEMBRANE PROTEIN"/>
    <property type="match status" value="1"/>
</dbReference>
<sequence length="453" mass="51692">MRERLSHKGWTVLLLAMAVGAALRLWFIHAYPEVQGDPLVYGDIAKNWLLHGVYGLSSGGQVRPTLIRLPGYPFFLVGCFRLFGVEHYRAVMFVQTVVDLASCLLIADFARRIVSERAGWIALWLAVVCPFTANYAAVPLTETLELFTIALAFDLFAQWMEKPRWGTLLGIALAWSYAALLRPDGALLAITLCPAMVWYGHRRWGAGRVVRLAAVAGAISILPFIPWTIRNWRTFRVFEPLAPRYAMDPGEFTDPGFNRWTKSVCVDLTCTWEIYWNANSDVLQLSDLPSRAFDTPEEYRQTRQLLDDYNTRTTLTPALDARFAELAAARIERHPLRYYIALPLARLADMWLRPRTELLWIELRWWEYSHHHAETVFALAYAGLNLAYLVLGLIGLFRWPRFAGAMLFFVLLRCALLATIEAPEPRYTLECFPLVIALAGAAFERQRTARLPH</sequence>
<dbReference type="GO" id="GO:0016763">
    <property type="term" value="F:pentosyltransferase activity"/>
    <property type="evidence" value="ECO:0007669"/>
    <property type="project" value="TreeGrafter"/>
</dbReference>
<evidence type="ECO:0000256" key="1">
    <source>
        <dbReference type="ARBA" id="ARBA00004651"/>
    </source>
</evidence>
<keyword evidence="11" id="KW-1185">Reference proteome</keyword>
<evidence type="ECO:0000256" key="2">
    <source>
        <dbReference type="ARBA" id="ARBA00022475"/>
    </source>
</evidence>
<name>A0A4R1L3J0_9BACT</name>
<dbReference type="EMBL" id="SMGK01000003">
    <property type="protein sequence ID" value="TCK72605.1"/>
    <property type="molecule type" value="Genomic_DNA"/>
</dbReference>
<keyword evidence="4 10" id="KW-0808">Transferase</keyword>
<evidence type="ECO:0000256" key="6">
    <source>
        <dbReference type="ARBA" id="ARBA00022989"/>
    </source>
</evidence>
<dbReference type="AlphaFoldDB" id="A0A4R1L3J0"/>
<organism evidence="10 11">
    <name type="scientific">Acidipila rosea</name>
    <dbReference type="NCBI Taxonomy" id="768535"/>
    <lineage>
        <taxon>Bacteria</taxon>
        <taxon>Pseudomonadati</taxon>
        <taxon>Acidobacteriota</taxon>
        <taxon>Terriglobia</taxon>
        <taxon>Terriglobales</taxon>
        <taxon>Acidobacteriaceae</taxon>
        <taxon>Acidipila</taxon>
    </lineage>
</organism>
<proteinExistence type="predicted"/>
<keyword evidence="3 10" id="KW-0328">Glycosyltransferase</keyword>
<dbReference type="Pfam" id="PF13231">
    <property type="entry name" value="PMT_2"/>
    <property type="match status" value="1"/>
</dbReference>
<feature type="transmembrane region" description="Helical" evidence="8">
    <location>
        <begin position="209"/>
        <end position="229"/>
    </location>
</feature>
<comment type="caution">
    <text evidence="10">The sequence shown here is derived from an EMBL/GenBank/DDBJ whole genome shotgun (WGS) entry which is preliminary data.</text>
</comment>
<feature type="transmembrane region" description="Helical" evidence="8">
    <location>
        <begin position="12"/>
        <end position="31"/>
    </location>
</feature>
<feature type="transmembrane region" description="Helical" evidence="8">
    <location>
        <begin position="172"/>
        <end position="197"/>
    </location>
</feature>
<evidence type="ECO:0000313" key="11">
    <source>
        <dbReference type="Proteomes" id="UP000295210"/>
    </source>
</evidence>
<dbReference type="InterPro" id="IPR050297">
    <property type="entry name" value="LipidA_mod_glycosyltrf_83"/>
</dbReference>
<accession>A0A4R1L3J0</accession>
<protein>
    <submittedName>
        <fullName evidence="10">Dolichyl-phosphate-mannose-protein mannosyltransferase</fullName>
    </submittedName>
</protein>
<evidence type="ECO:0000256" key="4">
    <source>
        <dbReference type="ARBA" id="ARBA00022679"/>
    </source>
</evidence>
<evidence type="ECO:0000256" key="5">
    <source>
        <dbReference type="ARBA" id="ARBA00022692"/>
    </source>
</evidence>
<feature type="domain" description="Glycosyltransferase RgtA/B/C/D-like" evidence="9">
    <location>
        <begin position="70"/>
        <end position="227"/>
    </location>
</feature>
<reference evidence="10 11" key="1">
    <citation type="submission" date="2019-03" db="EMBL/GenBank/DDBJ databases">
        <title>Genomic Encyclopedia of Type Strains, Phase IV (KMG-IV): sequencing the most valuable type-strain genomes for metagenomic binning, comparative biology and taxonomic classification.</title>
        <authorList>
            <person name="Goeker M."/>
        </authorList>
    </citation>
    <scope>NUCLEOTIDE SEQUENCE [LARGE SCALE GENOMIC DNA]</scope>
    <source>
        <strain evidence="10 11">DSM 103428</strain>
    </source>
</reference>